<name>A0ABW8TWC9_9CLOT</name>
<feature type="domain" description="HD-GYP" evidence="1">
    <location>
        <begin position="5"/>
        <end position="199"/>
    </location>
</feature>
<dbReference type="EC" id="3.1.4.-" evidence="2"/>
<dbReference type="CDD" id="cd00077">
    <property type="entry name" value="HDc"/>
    <property type="match status" value="2"/>
</dbReference>
<dbReference type="SUPFAM" id="SSF109604">
    <property type="entry name" value="HD-domain/PDEase-like"/>
    <property type="match status" value="2"/>
</dbReference>
<sequence length="404" mass="46343">MVFNLNEFLVSVSFALDFIEMDFLGVPSNHGKKVAYIALKLSEKLNLSKEERYDLVSLSILHDNGIAEVYSREELVSHGIGILRLNEDIKDHCIIGENNAKPYPFFTDTTNVIRYHHEKYDGTGFFNIKGEDIPLMSQIIFLANDIEHKFKGTGADYNIKEDIVNYISSEKGKSYSPRIAEAFLALCEEENFWENLKDKNIRTYLRNNTPAFSKTLSLMEIRCITKIMSKIIDSKSEFTEIHSNELSEKVAIMADFYRVPEDEKDKLIIAADLHDIGKLAISNKILDKPGKLSKDEFEIMKEHVRYTRAALEQISGFEEITEWASNHHEKLNGSGYPFGKTEKDLDFNSRLMACLDIYQALVEERPYRKPLTHEETMAIMINMQEANLIDKNIVNDINTVMAAI</sequence>
<dbReference type="EMBL" id="JBJHZY010000005">
    <property type="protein sequence ID" value="MFL0269939.1"/>
    <property type="molecule type" value="Genomic_DNA"/>
</dbReference>
<accession>A0ABW8TWC9</accession>
<dbReference type="RefSeq" id="WP_406766568.1">
    <property type="nucleotide sequence ID" value="NZ_JBJHZY010000005.1"/>
</dbReference>
<evidence type="ECO:0000259" key="1">
    <source>
        <dbReference type="PROSITE" id="PS51832"/>
    </source>
</evidence>
<dbReference type="PANTHER" id="PTHR43155:SF1">
    <property type="entry name" value="3'3'-CGAMP-SPECIFIC PHOSPHODIESTERASE 1"/>
    <property type="match status" value="1"/>
</dbReference>
<evidence type="ECO:0000313" key="2">
    <source>
        <dbReference type="EMBL" id="MFL0269939.1"/>
    </source>
</evidence>
<dbReference type="InterPro" id="IPR003607">
    <property type="entry name" value="HD/PDEase_dom"/>
</dbReference>
<organism evidence="2 3">
    <name type="scientific">Candidatus Clostridium radicumherbarum</name>
    <dbReference type="NCBI Taxonomy" id="3381662"/>
    <lineage>
        <taxon>Bacteria</taxon>
        <taxon>Bacillati</taxon>
        <taxon>Bacillota</taxon>
        <taxon>Clostridia</taxon>
        <taxon>Eubacteriales</taxon>
        <taxon>Clostridiaceae</taxon>
        <taxon>Clostridium</taxon>
    </lineage>
</organism>
<proteinExistence type="predicted"/>
<dbReference type="SMART" id="SM00471">
    <property type="entry name" value="HDc"/>
    <property type="match status" value="1"/>
</dbReference>
<dbReference type="PANTHER" id="PTHR43155">
    <property type="entry name" value="CYCLIC DI-GMP PHOSPHODIESTERASE PA4108-RELATED"/>
    <property type="match status" value="1"/>
</dbReference>
<gene>
    <name evidence="2" type="ORF">ACJDUH_17830</name>
</gene>
<evidence type="ECO:0000313" key="3">
    <source>
        <dbReference type="Proteomes" id="UP001623661"/>
    </source>
</evidence>
<dbReference type="InterPro" id="IPR037522">
    <property type="entry name" value="HD_GYP_dom"/>
</dbReference>
<reference evidence="2 3" key="1">
    <citation type="submission" date="2024-11" db="EMBL/GenBank/DDBJ databases">
        <authorList>
            <person name="Heng Y.C."/>
            <person name="Lim A.C.H."/>
            <person name="Lee J.K.Y."/>
            <person name="Kittelmann S."/>
        </authorList>
    </citation>
    <scope>NUCLEOTIDE SEQUENCE [LARGE SCALE GENOMIC DNA]</scope>
    <source>
        <strain evidence="2 3">WILCCON 0202</strain>
    </source>
</reference>
<dbReference type="GO" id="GO:0016787">
    <property type="term" value="F:hydrolase activity"/>
    <property type="evidence" value="ECO:0007669"/>
    <property type="project" value="UniProtKB-KW"/>
</dbReference>
<dbReference type="Proteomes" id="UP001623661">
    <property type="component" value="Unassembled WGS sequence"/>
</dbReference>
<dbReference type="Gene3D" id="1.10.3210.10">
    <property type="entry name" value="Hypothetical protein af1432"/>
    <property type="match status" value="2"/>
</dbReference>
<protein>
    <submittedName>
        <fullName evidence="2">HD-GYP domain-containing protein</fullName>
        <ecNumber evidence="2">3.1.4.-</ecNumber>
    </submittedName>
</protein>
<keyword evidence="2" id="KW-0378">Hydrolase</keyword>
<comment type="caution">
    <text evidence="2">The sequence shown here is derived from an EMBL/GenBank/DDBJ whole genome shotgun (WGS) entry which is preliminary data.</text>
</comment>
<keyword evidence="3" id="KW-1185">Reference proteome</keyword>
<feature type="domain" description="HD-GYP" evidence="1">
    <location>
        <begin position="217"/>
        <end position="404"/>
    </location>
</feature>
<dbReference type="PROSITE" id="PS51832">
    <property type="entry name" value="HD_GYP"/>
    <property type="match status" value="2"/>
</dbReference>
<dbReference type="Pfam" id="PF13487">
    <property type="entry name" value="HD_5"/>
    <property type="match status" value="2"/>
</dbReference>